<feature type="binding site" evidence="9">
    <location>
        <position position="462"/>
    </location>
    <ligand>
        <name>Zn(2+)</name>
        <dbReference type="ChEBI" id="CHEBI:29105"/>
    </ligand>
</feature>
<evidence type="ECO:0000256" key="2">
    <source>
        <dbReference type="ARBA" id="ARBA00022741"/>
    </source>
</evidence>
<dbReference type="InterPro" id="IPR001623">
    <property type="entry name" value="DnaJ_domain"/>
</dbReference>
<feature type="coiled-coil region" evidence="10">
    <location>
        <begin position="194"/>
        <end position="550"/>
    </location>
</feature>
<dbReference type="EMBL" id="OBEI01000003">
    <property type="protein sequence ID" value="SNZ07808.1"/>
    <property type="molecule type" value="Genomic_DNA"/>
</dbReference>
<dbReference type="OrthoDB" id="9795626at2"/>
<gene>
    <name evidence="13" type="ORF">SAMN06265182_1030</name>
</gene>
<feature type="binding site" evidence="9">
    <location>
        <position position="459"/>
    </location>
    <ligand>
        <name>Zn(2+)</name>
        <dbReference type="ChEBI" id="CHEBI:29105"/>
    </ligand>
</feature>
<evidence type="ECO:0000256" key="9">
    <source>
        <dbReference type="PROSITE-ProRule" id="PRU00471"/>
    </source>
</evidence>
<keyword evidence="2" id="KW-0547">Nucleotide-binding</keyword>
<name>A0A285NEV8_9AQUI</name>
<dbReference type="PROSITE" id="PS51131">
    <property type="entry name" value="ZN_HOOK"/>
    <property type="match status" value="1"/>
</dbReference>
<dbReference type="GO" id="GO:0016887">
    <property type="term" value="F:ATP hydrolysis activity"/>
    <property type="evidence" value="ECO:0007669"/>
    <property type="project" value="InterPro"/>
</dbReference>
<evidence type="ECO:0000256" key="7">
    <source>
        <dbReference type="ARBA" id="ARBA00023054"/>
    </source>
</evidence>
<dbReference type="InterPro" id="IPR038729">
    <property type="entry name" value="Rad50/SbcC_AAA"/>
</dbReference>
<dbReference type="SUPFAM" id="SSF75712">
    <property type="entry name" value="Rad50 coiled-coil Zn hook"/>
    <property type="match status" value="1"/>
</dbReference>
<dbReference type="GO" id="GO:0006302">
    <property type="term" value="P:double-strand break repair"/>
    <property type="evidence" value="ECO:0007669"/>
    <property type="project" value="InterPro"/>
</dbReference>
<keyword evidence="8" id="KW-0234">DNA repair</keyword>
<evidence type="ECO:0000256" key="6">
    <source>
        <dbReference type="ARBA" id="ARBA00022840"/>
    </source>
</evidence>
<dbReference type="HAMAP" id="MF_00449">
    <property type="entry name" value="RAD50"/>
    <property type="match status" value="1"/>
</dbReference>
<keyword evidence="5 9" id="KW-0862">Zinc</keyword>
<feature type="domain" description="Zinc-hook" evidence="12">
    <location>
        <begin position="414"/>
        <end position="511"/>
    </location>
</feature>
<dbReference type="PANTHER" id="PTHR32114">
    <property type="entry name" value="ABC TRANSPORTER ABCH.3"/>
    <property type="match status" value="1"/>
</dbReference>
<dbReference type="InterPro" id="IPR027417">
    <property type="entry name" value="P-loop_NTPase"/>
</dbReference>
<keyword evidence="13" id="KW-0540">Nuclease</keyword>
<keyword evidence="6" id="KW-0067">ATP-binding</keyword>
<dbReference type="Proteomes" id="UP000219036">
    <property type="component" value="Unassembled WGS sequence"/>
</dbReference>
<evidence type="ECO:0000256" key="1">
    <source>
        <dbReference type="ARBA" id="ARBA00022723"/>
    </source>
</evidence>
<dbReference type="SUPFAM" id="SSF52540">
    <property type="entry name" value="P-loop containing nucleoside triphosphate hydrolases"/>
    <property type="match status" value="2"/>
</dbReference>
<keyword evidence="14" id="KW-1185">Reference proteome</keyword>
<sequence>MILKRLKLENFLAHRDTAVDFSERGITVFIGENGAGKSSIVEGIFYGLFGKTDRGNISDLISWGKKQAKIELDFKKGNTEYRVERIITLRGSKPVTSATVFKKEGSRYIPYYQKHISKELPKITGITQKTFLSSILVKQGDIEGLLDLPAKERAKVFEDILDMSLYQLLVEHIAQKRKNLKVQMEAIDRATKSPDELQKEITQINSEIENLQTEKSRILEEISKIQKEIQKEEKELEFLLSEKEKNIKNKAKIDKAQELIKLKEKNIKQLNQKLSQIEKLKEKIPELEKNIKILRELEEKLRLINEIQVLKTKFTSIQEKIKEYSDKESIYKKQKQIAQEYIQKEKQLKEIKEQLKKAQKLKGEKNSLEIQLKKQEKKKEQFLQNLSSVLERLLNFKKSYLILKDNPLMIEQFIQNNRDRIEQLSKEKDEIREKKGALRAEGEELNKKIENLTGIEGNCPTCSRPLDSHTKEELIRDIQKHLEKKREEFRQLNKKEKNLSQEIEKEKQIESLLKEFKDHFDKYTEIQSEIKDIKTKLSVINAQLKTLQETVEKEKSIEEFLSKNREKYQLYIEAERYIKNTDIKSLKKSYSQIKEKLKTLLKKVNPEEREKIEKFFSELKESEKEYERIKQIISEEERIKEELDRLGKEIKENEKVIQETEKLILDDRKIEEKINFVKARINDLQQKLNRHRDELSGINEKIGKATGIRESLSKELQETEQNLKEIQRLKDKIEKYHRVEHALGPRGIQRIIRENALYELPRITNIIFSAFGFPFQQVKFNEDFDISLLAPTFEKTERYIPVSSISGGQRVALGLALRLAIGRFLSNRAEFLILDEPTVHLDQQRRNDLIDILISLKEKKFVNQLIVVTHDTEVEDAADSIYYVEKGSVKPLV</sequence>
<dbReference type="Pfam" id="PF13476">
    <property type="entry name" value="AAA_23"/>
    <property type="match status" value="1"/>
</dbReference>
<evidence type="ECO:0000256" key="5">
    <source>
        <dbReference type="ARBA" id="ARBA00022833"/>
    </source>
</evidence>
<dbReference type="PROSITE" id="PS50076">
    <property type="entry name" value="DNAJ_2"/>
    <property type="match status" value="1"/>
</dbReference>
<dbReference type="InterPro" id="IPR013134">
    <property type="entry name" value="Zn_hook_RAD50"/>
</dbReference>
<protein>
    <submittedName>
        <fullName evidence="13">Exonuclease SbcC</fullName>
    </submittedName>
</protein>
<keyword evidence="7 10" id="KW-0175">Coiled coil</keyword>
<evidence type="ECO:0000313" key="14">
    <source>
        <dbReference type="Proteomes" id="UP000219036"/>
    </source>
</evidence>
<dbReference type="GO" id="GO:0004527">
    <property type="term" value="F:exonuclease activity"/>
    <property type="evidence" value="ECO:0007669"/>
    <property type="project" value="UniProtKB-KW"/>
</dbReference>
<dbReference type="Gene3D" id="3.40.50.300">
    <property type="entry name" value="P-loop containing nucleotide triphosphate hydrolases"/>
    <property type="match status" value="2"/>
</dbReference>
<feature type="coiled-coil region" evidence="10">
    <location>
        <begin position="583"/>
        <end position="736"/>
    </location>
</feature>
<dbReference type="InterPro" id="IPR022982">
    <property type="entry name" value="Rad50_ATPase_archaeal"/>
</dbReference>
<evidence type="ECO:0000313" key="13">
    <source>
        <dbReference type="EMBL" id="SNZ07808.1"/>
    </source>
</evidence>
<dbReference type="RefSeq" id="WP_097000202.1">
    <property type="nucleotide sequence ID" value="NZ_OBEI01000003.1"/>
</dbReference>
<evidence type="ECO:0000256" key="10">
    <source>
        <dbReference type="SAM" id="Coils"/>
    </source>
</evidence>
<organism evidence="13 14">
    <name type="scientific">Persephonella hydrogeniphila</name>
    <dbReference type="NCBI Taxonomy" id="198703"/>
    <lineage>
        <taxon>Bacteria</taxon>
        <taxon>Pseudomonadati</taxon>
        <taxon>Aquificota</taxon>
        <taxon>Aquificia</taxon>
        <taxon>Aquificales</taxon>
        <taxon>Hydrogenothermaceae</taxon>
        <taxon>Persephonella</taxon>
    </lineage>
</organism>
<dbReference type="GO" id="GO:0046872">
    <property type="term" value="F:metal ion binding"/>
    <property type="evidence" value="ECO:0007669"/>
    <property type="project" value="UniProtKB-UniRule"/>
</dbReference>
<evidence type="ECO:0000256" key="3">
    <source>
        <dbReference type="ARBA" id="ARBA00022763"/>
    </source>
</evidence>
<keyword evidence="3" id="KW-0227">DNA damage</keyword>
<keyword evidence="13" id="KW-0269">Exonuclease</keyword>
<dbReference type="GO" id="GO:0005524">
    <property type="term" value="F:ATP binding"/>
    <property type="evidence" value="ECO:0007669"/>
    <property type="project" value="UniProtKB-KW"/>
</dbReference>
<proteinExistence type="inferred from homology"/>
<evidence type="ECO:0000259" key="12">
    <source>
        <dbReference type="PROSITE" id="PS51131"/>
    </source>
</evidence>
<dbReference type="Gene3D" id="1.10.287.510">
    <property type="entry name" value="Helix hairpin bin"/>
    <property type="match status" value="1"/>
</dbReference>
<evidence type="ECO:0000256" key="8">
    <source>
        <dbReference type="ARBA" id="ARBA00023204"/>
    </source>
</evidence>
<feature type="domain" description="J" evidence="11">
    <location>
        <begin position="566"/>
        <end position="647"/>
    </location>
</feature>
<evidence type="ECO:0000259" key="11">
    <source>
        <dbReference type="PROSITE" id="PS50076"/>
    </source>
</evidence>
<dbReference type="Pfam" id="PF04423">
    <property type="entry name" value="Rad50_zn_hook"/>
    <property type="match status" value="1"/>
</dbReference>
<dbReference type="PANTHER" id="PTHR32114:SF2">
    <property type="entry name" value="ABC TRANSPORTER ABCH.3"/>
    <property type="match status" value="1"/>
</dbReference>
<dbReference type="AlphaFoldDB" id="A0A285NEV8"/>
<keyword evidence="1 9" id="KW-0479">Metal-binding</keyword>
<accession>A0A285NEV8</accession>
<reference evidence="14" key="1">
    <citation type="submission" date="2017-09" db="EMBL/GenBank/DDBJ databases">
        <authorList>
            <person name="Varghese N."/>
            <person name="Submissions S."/>
        </authorList>
    </citation>
    <scope>NUCLEOTIDE SEQUENCE [LARGE SCALE GENOMIC DNA]</scope>
    <source>
        <strain evidence="14">DSM 15103</strain>
    </source>
</reference>
<evidence type="ECO:0000256" key="4">
    <source>
        <dbReference type="ARBA" id="ARBA00022801"/>
    </source>
</evidence>
<keyword evidence="4" id="KW-0378">Hydrolase</keyword>